<sequence length="526" mass="53922">MSTTPTRLLCPAALALGLAFTGAHAAELGEATVRSHIGQPLVADVELVDLSAQDLADLQARLASRDVFQGANVAVNPALAGMGIAIVKRDQRRMLHLTTTMPVQSELLHLYFELGSAGRQSVRGVTLWLTPAPPAPPAPIVQPTRVVATPVPMPVTVPVPPPAPAPVVEAKKPAPAPIRLSTGTVQLAMAGTAGKGGTRADAELLGAVERAFVARAKQPEPLPAPRKAPGGRKPEPEPEPVTPAAGAKGVDKATMAKAAEVVPAEKKGTAKASAPAPASVPASAPPKVLPAPAKAVQAAPPTDPAMLTKLAELEAKLKRLQAMVAAKPAAGAPLPAPGAQPAAVARPMSAASVPAAPGRTATGKITDIRATSVVETKHEANVATQAEAKAENGVVPKAEPKTDAKPEVEAEVKAEAKPDAKPEAKAEAKPDAKPEAKPAKAKAAPPPEPPKEKKMSRPKMLTMAAGAIVALLVVAGVVVHWLRRRKARQASAQIKVWQSWRKKAIAEAAAQPEEPSTDSAAEEKAA</sequence>
<feature type="region of interest" description="Disordered" evidence="1">
    <location>
        <begin position="505"/>
        <end position="526"/>
    </location>
</feature>
<feature type="compositionally biased region" description="Low complexity" evidence="1">
    <location>
        <begin position="270"/>
        <end position="282"/>
    </location>
</feature>
<gene>
    <name evidence="5" type="ORF">GCM10011572_27110</name>
</gene>
<keyword evidence="3" id="KW-0732">Signal</keyword>
<dbReference type="Proteomes" id="UP000622638">
    <property type="component" value="Unassembled WGS sequence"/>
</dbReference>
<evidence type="ECO:0000256" key="2">
    <source>
        <dbReference type="SAM" id="Phobius"/>
    </source>
</evidence>
<evidence type="ECO:0000256" key="3">
    <source>
        <dbReference type="SAM" id="SignalP"/>
    </source>
</evidence>
<keyword evidence="2" id="KW-0812">Transmembrane</keyword>
<proteinExistence type="predicted"/>
<dbReference type="InterPro" id="IPR057840">
    <property type="entry name" value="FimV_N"/>
</dbReference>
<dbReference type="RefSeq" id="WP_188915983.1">
    <property type="nucleotide sequence ID" value="NZ_BMKG01000010.1"/>
</dbReference>
<feature type="transmembrane region" description="Helical" evidence="2">
    <location>
        <begin position="460"/>
        <end position="482"/>
    </location>
</feature>
<comment type="caution">
    <text evidence="5">The sequence shown here is derived from an EMBL/GenBank/DDBJ whole genome shotgun (WGS) entry which is preliminary data.</text>
</comment>
<name>A0ABQ1KQ05_9BURK</name>
<keyword evidence="2" id="KW-0472">Membrane</keyword>
<reference evidence="6" key="1">
    <citation type="journal article" date="2019" name="Int. J. Syst. Evol. Microbiol.">
        <title>The Global Catalogue of Microorganisms (GCM) 10K type strain sequencing project: providing services to taxonomists for standard genome sequencing and annotation.</title>
        <authorList>
            <consortium name="The Broad Institute Genomics Platform"/>
            <consortium name="The Broad Institute Genome Sequencing Center for Infectious Disease"/>
            <person name="Wu L."/>
            <person name="Ma J."/>
        </authorList>
    </citation>
    <scope>NUCLEOTIDE SEQUENCE [LARGE SCALE GENOMIC DNA]</scope>
    <source>
        <strain evidence="6">CGMCC 1.15931</strain>
    </source>
</reference>
<feature type="signal peptide" evidence="3">
    <location>
        <begin position="1"/>
        <end position="25"/>
    </location>
</feature>
<feature type="domain" description="FimV N-terminal" evidence="4">
    <location>
        <begin position="27"/>
        <end position="131"/>
    </location>
</feature>
<feature type="region of interest" description="Disordered" evidence="1">
    <location>
        <begin position="376"/>
        <end position="457"/>
    </location>
</feature>
<organism evidence="5 6">
    <name type="scientific">Pseudoduganella buxea</name>
    <dbReference type="NCBI Taxonomy" id="1949069"/>
    <lineage>
        <taxon>Bacteria</taxon>
        <taxon>Pseudomonadati</taxon>
        <taxon>Pseudomonadota</taxon>
        <taxon>Betaproteobacteria</taxon>
        <taxon>Burkholderiales</taxon>
        <taxon>Oxalobacteraceae</taxon>
        <taxon>Telluria group</taxon>
        <taxon>Pseudoduganella</taxon>
    </lineage>
</organism>
<protein>
    <recommendedName>
        <fullName evidence="4">FimV N-terminal domain-containing protein</fullName>
    </recommendedName>
</protein>
<dbReference type="EMBL" id="BMKG01000010">
    <property type="protein sequence ID" value="GGC03695.1"/>
    <property type="molecule type" value="Genomic_DNA"/>
</dbReference>
<keyword evidence="6" id="KW-1185">Reference proteome</keyword>
<accession>A0ABQ1KQ05</accession>
<evidence type="ECO:0000313" key="5">
    <source>
        <dbReference type="EMBL" id="GGC03695.1"/>
    </source>
</evidence>
<keyword evidence="2" id="KW-1133">Transmembrane helix</keyword>
<feature type="region of interest" description="Disordered" evidence="1">
    <location>
        <begin position="215"/>
        <end position="285"/>
    </location>
</feature>
<dbReference type="Pfam" id="PF25800">
    <property type="entry name" value="FimV_N"/>
    <property type="match status" value="1"/>
</dbReference>
<evidence type="ECO:0000259" key="4">
    <source>
        <dbReference type="Pfam" id="PF25800"/>
    </source>
</evidence>
<evidence type="ECO:0000256" key="1">
    <source>
        <dbReference type="SAM" id="MobiDB-lite"/>
    </source>
</evidence>
<feature type="chain" id="PRO_5046140506" description="FimV N-terminal domain-containing protein" evidence="3">
    <location>
        <begin position="26"/>
        <end position="526"/>
    </location>
</feature>
<evidence type="ECO:0000313" key="6">
    <source>
        <dbReference type="Proteomes" id="UP000622638"/>
    </source>
</evidence>
<feature type="compositionally biased region" description="Basic and acidic residues" evidence="1">
    <location>
        <begin position="398"/>
        <end position="438"/>
    </location>
</feature>